<reference evidence="5 6" key="1">
    <citation type="submission" date="2024-01" db="EMBL/GenBank/DDBJ databases">
        <title>The genome of the rayed Mediterranean limpet Patella caerulea (Linnaeus, 1758).</title>
        <authorList>
            <person name="Anh-Thu Weber A."/>
            <person name="Halstead-Nussloch G."/>
        </authorList>
    </citation>
    <scope>NUCLEOTIDE SEQUENCE [LARGE SCALE GENOMIC DNA]</scope>
    <source>
        <strain evidence="5">AATW-2023a</strain>
        <tissue evidence="5">Whole specimen</tissue>
    </source>
</reference>
<feature type="repeat" description="ANK" evidence="3">
    <location>
        <begin position="65"/>
        <end position="98"/>
    </location>
</feature>
<dbReference type="GO" id="GO:0070531">
    <property type="term" value="C:BRCA1-A complex"/>
    <property type="evidence" value="ECO:0007669"/>
    <property type="project" value="TreeGrafter"/>
</dbReference>
<evidence type="ECO:0000256" key="1">
    <source>
        <dbReference type="ARBA" id="ARBA00022737"/>
    </source>
</evidence>
<keyword evidence="2 3" id="KW-0040">ANK repeat</keyword>
<dbReference type="GO" id="GO:0004672">
    <property type="term" value="F:protein kinase activity"/>
    <property type="evidence" value="ECO:0007669"/>
    <property type="project" value="InterPro"/>
</dbReference>
<dbReference type="GO" id="GO:0085020">
    <property type="term" value="P:protein K6-linked ubiquitination"/>
    <property type="evidence" value="ECO:0007669"/>
    <property type="project" value="TreeGrafter"/>
</dbReference>
<dbReference type="GO" id="GO:0005524">
    <property type="term" value="F:ATP binding"/>
    <property type="evidence" value="ECO:0007669"/>
    <property type="project" value="InterPro"/>
</dbReference>
<dbReference type="Pfam" id="PF00023">
    <property type="entry name" value="Ank"/>
    <property type="match status" value="1"/>
</dbReference>
<comment type="caution">
    <text evidence="5">The sequence shown here is derived from an EMBL/GenBank/DDBJ whole genome shotgun (WGS) entry which is preliminary data.</text>
</comment>
<evidence type="ECO:0000313" key="6">
    <source>
        <dbReference type="Proteomes" id="UP001347796"/>
    </source>
</evidence>
<accession>A0AAN8IW68</accession>
<name>A0AAN8IW68_PATCE</name>
<dbReference type="PANTHER" id="PTHR24171">
    <property type="entry name" value="ANKYRIN REPEAT DOMAIN-CONTAINING PROTEIN 39-RELATED"/>
    <property type="match status" value="1"/>
</dbReference>
<organism evidence="5 6">
    <name type="scientific">Patella caerulea</name>
    <name type="common">Rayed Mediterranean limpet</name>
    <dbReference type="NCBI Taxonomy" id="87958"/>
    <lineage>
        <taxon>Eukaryota</taxon>
        <taxon>Metazoa</taxon>
        <taxon>Spiralia</taxon>
        <taxon>Lophotrochozoa</taxon>
        <taxon>Mollusca</taxon>
        <taxon>Gastropoda</taxon>
        <taxon>Patellogastropoda</taxon>
        <taxon>Patelloidea</taxon>
        <taxon>Patellidae</taxon>
        <taxon>Patella</taxon>
    </lineage>
</organism>
<dbReference type="EMBL" id="JAZGQO010000021">
    <property type="protein sequence ID" value="KAK6165962.1"/>
    <property type="molecule type" value="Genomic_DNA"/>
</dbReference>
<dbReference type="Gene3D" id="1.25.40.20">
    <property type="entry name" value="Ankyrin repeat-containing domain"/>
    <property type="match status" value="1"/>
</dbReference>
<protein>
    <recommendedName>
        <fullName evidence="4">Protein kinase domain-containing protein</fullName>
    </recommendedName>
</protein>
<dbReference type="AlphaFoldDB" id="A0AAN8IW68"/>
<evidence type="ECO:0000256" key="2">
    <source>
        <dbReference type="ARBA" id="ARBA00023043"/>
    </source>
</evidence>
<dbReference type="Pfam" id="PF00069">
    <property type="entry name" value="Pkinase"/>
    <property type="match status" value="1"/>
</dbReference>
<proteinExistence type="predicted"/>
<dbReference type="InterPro" id="IPR036770">
    <property type="entry name" value="Ankyrin_rpt-contain_sf"/>
</dbReference>
<evidence type="ECO:0000313" key="5">
    <source>
        <dbReference type="EMBL" id="KAK6165962.1"/>
    </source>
</evidence>
<dbReference type="PROSITE" id="PS50011">
    <property type="entry name" value="PROTEIN_KINASE_DOM"/>
    <property type="match status" value="1"/>
</dbReference>
<evidence type="ECO:0000259" key="4">
    <source>
        <dbReference type="PROSITE" id="PS50011"/>
    </source>
</evidence>
<keyword evidence="1" id="KW-0677">Repeat</keyword>
<sequence>MSIIVTQAKNGYLQEVINLLHAGYSVEEQDSDNATALYWSACRGYPEICRVLLDFRSQVNTKVKWGSTPLHAAADRGQIDCIKILIYEGKADVNVQNDRGDTPLHLSCYRGFVDIVRILIDARANPFTKNKQKKTALQEAHSQNFHVITDILDKYQIEFERAKLSSIDRRNPLKSTNWHSHPPVEYTNNLGSSSTSNFSRNLRQHSLRENNFNISSEFMREECCEGSDHMLPESMMTSSSEMLAFSQSGLREPTESEMNFSSVTSSEISKETVESFAEVLQIDLAICKDKIGSLEMDNDKLKIELKKAHQMLFEEQKARQELVRRSHLHKTELAKRVSEAETKSLTNGLKSSEKMELKLCHKNILDLIRSRNISFDWSKLCDNVQNLWQRYDYDFSLDVAGREWMLNREYTVVGDIPVNHYGTGQRDGSCSLVFRIKHKEKFYMLKMMINLINLEFGDHNCGYSIDEYLVDSFGPEYLVPLLLSSGHPNIINILHHYQGSTASFKRFQSLLVPQNLDVPIEMANRTTFLVLPEYPTTLKTFMLEQKQAMETPLYGLSELFLSQFVYQLLSSIVFLQSKKIVHRDIKADNIFLDCYLRPVLGDFGLARCFNDRNGRPSRFVEKGQASAGNSHAWAPELCRYSRCSPELLPQTVLLEDIYSKSDGFAAARMIYSILQPEDAFPTSSPNVPHYENSKIPELPLELSPEFRTILRDLVLNDPVDRPTVKQAMFRIGGLLFSPNKQEVTSLQEMTQYQEARLLTLSAVDSETWKQGTLKKVVSVDESVKINRLEIEAHFLSHVTPKEFWDVCNQQRESSKWTL</sequence>
<dbReference type="Pfam" id="PF12796">
    <property type="entry name" value="Ank_2"/>
    <property type="match status" value="1"/>
</dbReference>
<dbReference type="SMART" id="SM00248">
    <property type="entry name" value="ANK"/>
    <property type="match status" value="3"/>
</dbReference>
<dbReference type="SUPFAM" id="SSF48403">
    <property type="entry name" value="Ankyrin repeat"/>
    <property type="match status" value="1"/>
</dbReference>
<dbReference type="SUPFAM" id="SSF56112">
    <property type="entry name" value="Protein kinase-like (PK-like)"/>
    <property type="match status" value="1"/>
</dbReference>
<dbReference type="InterPro" id="IPR008271">
    <property type="entry name" value="Ser/Thr_kinase_AS"/>
</dbReference>
<evidence type="ECO:0000256" key="3">
    <source>
        <dbReference type="PROSITE-ProRule" id="PRU00023"/>
    </source>
</evidence>
<keyword evidence="6" id="KW-1185">Reference proteome</keyword>
<dbReference type="Proteomes" id="UP001347796">
    <property type="component" value="Unassembled WGS sequence"/>
</dbReference>
<dbReference type="GO" id="GO:0031436">
    <property type="term" value="C:BRCA1-BARD1 complex"/>
    <property type="evidence" value="ECO:0007669"/>
    <property type="project" value="TreeGrafter"/>
</dbReference>
<gene>
    <name evidence="5" type="ORF">SNE40_022765</name>
</gene>
<dbReference type="PROSITE" id="PS50297">
    <property type="entry name" value="ANK_REP_REGION"/>
    <property type="match status" value="2"/>
</dbReference>
<dbReference type="PANTHER" id="PTHR24171:SF8">
    <property type="entry name" value="BRCA1-ASSOCIATED RING DOMAIN PROTEIN 1"/>
    <property type="match status" value="1"/>
</dbReference>
<dbReference type="PROSITE" id="PS00108">
    <property type="entry name" value="PROTEIN_KINASE_ST"/>
    <property type="match status" value="1"/>
</dbReference>
<dbReference type="InterPro" id="IPR011009">
    <property type="entry name" value="Kinase-like_dom_sf"/>
</dbReference>
<feature type="domain" description="Protein kinase" evidence="4">
    <location>
        <begin position="419"/>
        <end position="736"/>
    </location>
</feature>
<dbReference type="PROSITE" id="PS50088">
    <property type="entry name" value="ANK_REPEAT"/>
    <property type="match status" value="2"/>
</dbReference>
<dbReference type="InterPro" id="IPR000719">
    <property type="entry name" value="Prot_kinase_dom"/>
</dbReference>
<dbReference type="InterPro" id="IPR002110">
    <property type="entry name" value="Ankyrin_rpt"/>
</dbReference>
<dbReference type="SMART" id="SM00220">
    <property type="entry name" value="S_TKc"/>
    <property type="match status" value="1"/>
</dbReference>
<dbReference type="Gene3D" id="1.10.510.10">
    <property type="entry name" value="Transferase(Phosphotransferase) domain 1"/>
    <property type="match status" value="1"/>
</dbReference>
<dbReference type="GO" id="GO:0004842">
    <property type="term" value="F:ubiquitin-protein transferase activity"/>
    <property type="evidence" value="ECO:0007669"/>
    <property type="project" value="TreeGrafter"/>
</dbReference>
<feature type="repeat" description="ANK" evidence="3">
    <location>
        <begin position="99"/>
        <end position="131"/>
    </location>
</feature>